<dbReference type="PANTHER" id="PTHR31319">
    <property type="entry name" value="ZINC FINGER PROTEIN CONSTANS-LIKE 4"/>
    <property type="match status" value="1"/>
</dbReference>
<dbReference type="PROSITE" id="PS51017">
    <property type="entry name" value="CCT"/>
    <property type="match status" value="1"/>
</dbReference>
<keyword evidence="2" id="KW-0539">Nucleus</keyword>
<comment type="subcellular location">
    <subcellularLocation>
        <location evidence="1">Nucleus</location>
    </subcellularLocation>
</comment>
<evidence type="ECO:0000256" key="1">
    <source>
        <dbReference type="ARBA" id="ARBA00004123"/>
    </source>
</evidence>
<feature type="compositionally biased region" description="Low complexity" evidence="3">
    <location>
        <begin position="151"/>
        <end position="168"/>
    </location>
</feature>
<dbReference type="InterPro" id="IPR010402">
    <property type="entry name" value="CCT_domain"/>
</dbReference>
<dbReference type="EMBL" id="HBGY01031613">
    <property type="protein sequence ID" value="CAD9610280.1"/>
    <property type="molecule type" value="Transcribed_RNA"/>
</dbReference>
<feature type="region of interest" description="Disordered" evidence="3">
    <location>
        <begin position="136"/>
        <end position="180"/>
    </location>
</feature>
<proteinExistence type="predicted"/>
<evidence type="ECO:0000256" key="3">
    <source>
        <dbReference type="SAM" id="MobiDB-lite"/>
    </source>
</evidence>
<organism evidence="5">
    <name type="scientific">Leptocylindrus danicus</name>
    <dbReference type="NCBI Taxonomy" id="163516"/>
    <lineage>
        <taxon>Eukaryota</taxon>
        <taxon>Sar</taxon>
        <taxon>Stramenopiles</taxon>
        <taxon>Ochrophyta</taxon>
        <taxon>Bacillariophyta</taxon>
        <taxon>Coscinodiscophyceae</taxon>
        <taxon>Chaetocerotophycidae</taxon>
        <taxon>Leptocylindrales</taxon>
        <taxon>Leptocylindraceae</taxon>
        <taxon>Leptocylindrus</taxon>
    </lineage>
</organism>
<name>A0A7S2LNX0_9STRA</name>
<dbReference type="AlphaFoldDB" id="A0A7S2LNX0"/>
<feature type="compositionally biased region" description="Low complexity" evidence="3">
    <location>
        <begin position="298"/>
        <end position="314"/>
    </location>
</feature>
<reference evidence="5" key="1">
    <citation type="submission" date="2021-01" db="EMBL/GenBank/DDBJ databases">
        <authorList>
            <person name="Corre E."/>
            <person name="Pelletier E."/>
            <person name="Niang G."/>
            <person name="Scheremetjew M."/>
            <person name="Finn R."/>
            <person name="Kale V."/>
            <person name="Holt S."/>
            <person name="Cochrane G."/>
            <person name="Meng A."/>
            <person name="Brown T."/>
            <person name="Cohen L."/>
        </authorList>
    </citation>
    <scope>NUCLEOTIDE SEQUENCE</scope>
    <source>
        <strain evidence="5">B650</strain>
    </source>
</reference>
<feature type="region of interest" description="Disordered" evidence="3">
    <location>
        <begin position="289"/>
        <end position="354"/>
    </location>
</feature>
<dbReference type="InterPro" id="IPR045281">
    <property type="entry name" value="CONSTANS-like"/>
</dbReference>
<gene>
    <name evidence="5" type="ORF">LDAN0321_LOCUS19722</name>
</gene>
<evidence type="ECO:0000313" key="5">
    <source>
        <dbReference type="EMBL" id="CAD9610280.1"/>
    </source>
</evidence>
<accession>A0A7S2LNX0</accession>
<evidence type="ECO:0000259" key="4">
    <source>
        <dbReference type="PROSITE" id="PS51017"/>
    </source>
</evidence>
<evidence type="ECO:0000256" key="2">
    <source>
        <dbReference type="ARBA" id="ARBA00023242"/>
    </source>
</evidence>
<feature type="domain" description="CCT" evidence="4">
    <location>
        <begin position="230"/>
        <end position="272"/>
    </location>
</feature>
<dbReference type="Pfam" id="PF06203">
    <property type="entry name" value="CCT"/>
    <property type="match status" value="1"/>
</dbReference>
<dbReference type="PANTHER" id="PTHR31319:SF77">
    <property type="entry name" value="ZINC FINGER PROTEIN CONSTANS-LIKE 4"/>
    <property type="match status" value="1"/>
</dbReference>
<dbReference type="GO" id="GO:0005634">
    <property type="term" value="C:nucleus"/>
    <property type="evidence" value="ECO:0007669"/>
    <property type="project" value="UniProtKB-SubCell"/>
</dbReference>
<sequence length="354" mass="38335">MADSRMDAAHALLDVSITNNANGSSLDALAALASSARDMEVDDDDERETAAISMMSMPPPTRRVRAVSNPEGMEKWECSTRSKYSRGIAFSTDLSVYPEEPMDDDVHAGPDTCADANAAGMGITLSLIRALEQKKGQPVEVSSDDDTPPDAALLRSRASSMSSRSSSMGNAEDGSSSAGGDILRRARSRLLEDLDVTSSKGGHNLPHSLAKYKGIYNQNGRVGIYSTEERAAIIARFHDKRTRRVWNKKIRYNCRKNLADRRLRVKGRFVKRGSPEAIAYLASLGGSKESTATAVSGSSTETSPVPSPTPNTNNDMAPPPRVRMDGMPDVNDPEAGFCPTEDAPYRRARRHTIT</sequence>
<protein>
    <recommendedName>
        <fullName evidence="4">CCT domain-containing protein</fullName>
    </recommendedName>
</protein>